<keyword evidence="11 12" id="KW-0472">Membrane</keyword>
<feature type="domain" description="Histidine kinase" evidence="13">
    <location>
        <begin position="261"/>
        <end position="479"/>
    </location>
</feature>
<dbReference type="InterPro" id="IPR003660">
    <property type="entry name" value="HAMP_dom"/>
</dbReference>
<protein>
    <recommendedName>
        <fullName evidence="4">Signal transduction histidine-protein kinase ArlS</fullName>
        <ecNumber evidence="3">2.7.13.3</ecNumber>
    </recommendedName>
</protein>
<dbReference type="Gene3D" id="3.30.565.10">
    <property type="entry name" value="Histidine kinase-like ATPase, C-terminal domain"/>
    <property type="match status" value="1"/>
</dbReference>
<evidence type="ECO:0000313" key="15">
    <source>
        <dbReference type="EMBL" id="MDK7187136.1"/>
    </source>
</evidence>
<dbReference type="FunFam" id="1.10.287.130:FF:000001">
    <property type="entry name" value="Two-component sensor histidine kinase"/>
    <property type="match status" value="1"/>
</dbReference>
<dbReference type="PROSITE" id="PS50109">
    <property type="entry name" value="HIS_KIN"/>
    <property type="match status" value="1"/>
</dbReference>
<dbReference type="PANTHER" id="PTHR45528:SF12">
    <property type="entry name" value="SENSOR HISTIDINE KINASE ARSS"/>
    <property type="match status" value="1"/>
</dbReference>
<dbReference type="InterPro" id="IPR036890">
    <property type="entry name" value="HATPase_C_sf"/>
</dbReference>
<dbReference type="EMBL" id="JASOOE010000006">
    <property type="protein sequence ID" value="MDK7187136.1"/>
    <property type="molecule type" value="Genomic_DNA"/>
</dbReference>
<comment type="subcellular location">
    <subcellularLocation>
        <location evidence="2">Membrane</location>
        <topology evidence="2">Multi-pass membrane protein</topology>
    </subcellularLocation>
</comment>
<dbReference type="SUPFAM" id="SSF47384">
    <property type="entry name" value="Homodimeric domain of signal transducing histidine kinase"/>
    <property type="match status" value="1"/>
</dbReference>
<dbReference type="InterPro" id="IPR005467">
    <property type="entry name" value="His_kinase_dom"/>
</dbReference>
<evidence type="ECO:0000313" key="16">
    <source>
        <dbReference type="Proteomes" id="UP001229251"/>
    </source>
</evidence>
<name>A0AAJ1Q5X2_9LACT</name>
<dbReference type="SMART" id="SM00388">
    <property type="entry name" value="HisKA"/>
    <property type="match status" value="1"/>
</dbReference>
<dbReference type="SMART" id="SM00387">
    <property type="entry name" value="HATPase_c"/>
    <property type="match status" value="1"/>
</dbReference>
<evidence type="ECO:0000256" key="10">
    <source>
        <dbReference type="ARBA" id="ARBA00023012"/>
    </source>
</evidence>
<comment type="caution">
    <text evidence="15">The sequence shown here is derived from an EMBL/GenBank/DDBJ whole genome shotgun (WGS) entry which is preliminary data.</text>
</comment>
<reference evidence="15" key="1">
    <citation type="submission" date="2023-05" db="EMBL/GenBank/DDBJ databases">
        <title>Cataloging the Phylogenetic Diversity of Human Bladder Bacteria.</title>
        <authorList>
            <person name="Du J."/>
        </authorList>
    </citation>
    <scope>NUCLEOTIDE SEQUENCE</scope>
    <source>
        <strain evidence="15">UMB1231</strain>
    </source>
</reference>
<dbReference type="Pfam" id="PF18719">
    <property type="entry name" value="ArlS_N"/>
    <property type="match status" value="1"/>
</dbReference>
<dbReference type="Pfam" id="PF02518">
    <property type="entry name" value="HATPase_c"/>
    <property type="match status" value="1"/>
</dbReference>
<dbReference type="InterPro" id="IPR036097">
    <property type="entry name" value="HisK_dim/P_sf"/>
</dbReference>
<comment type="catalytic activity">
    <reaction evidence="1">
        <text>ATP + protein L-histidine = ADP + protein N-phospho-L-histidine.</text>
        <dbReference type="EC" id="2.7.13.3"/>
    </reaction>
</comment>
<evidence type="ECO:0000256" key="1">
    <source>
        <dbReference type="ARBA" id="ARBA00000085"/>
    </source>
</evidence>
<keyword evidence="10" id="KW-0902">Two-component regulatory system</keyword>
<dbReference type="GO" id="GO:0000155">
    <property type="term" value="F:phosphorelay sensor kinase activity"/>
    <property type="evidence" value="ECO:0007669"/>
    <property type="project" value="InterPro"/>
</dbReference>
<evidence type="ECO:0000256" key="2">
    <source>
        <dbReference type="ARBA" id="ARBA00004141"/>
    </source>
</evidence>
<dbReference type="InterPro" id="IPR050398">
    <property type="entry name" value="HssS/ArlS-like"/>
</dbReference>
<feature type="domain" description="HAMP" evidence="14">
    <location>
        <begin position="199"/>
        <end position="253"/>
    </location>
</feature>
<dbReference type="GO" id="GO:0005524">
    <property type="term" value="F:ATP binding"/>
    <property type="evidence" value="ECO:0007669"/>
    <property type="project" value="UniProtKB-KW"/>
</dbReference>
<feature type="transmembrane region" description="Helical" evidence="12">
    <location>
        <begin position="181"/>
        <end position="202"/>
    </location>
</feature>
<evidence type="ECO:0000256" key="12">
    <source>
        <dbReference type="SAM" id="Phobius"/>
    </source>
</evidence>
<dbReference type="SUPFAM" id="SSF55874">
    <property type="entry name" value="ATPase domain of HSP90 chaperone/DNA topoisomerase II/histidine kinase"/>
    <property type="match status" value="1"/>
</dbReference>
<keyword evidence="15" id="KW-0547">Nucleotide-binding</keyword>
<keyword evidence="7 12" id="KW-0812">Transmembrane</keyword>
<evidence type="ECO:0000256" key="11">
    <source>
        <dbReference type="ARBA" id="ARBA00023136"/>
    </source>
</evidence>
<dbReference type="GO" id="GO:0016020">
    <property type="term" value="C:membrane"/>
    <property type="evidence" value="ECO:0007669"/>
    <property type="project" value="UniProtKB-SubCell"/>
</dbReference>
<dbReference type="RefSeq" id="WP_006907732.1">
    <property type="nucleotide sequence ID" value="NZ_CAUPDI010000001.1"/>
</dbReference>
<dbReference type="Pfam" id="PF00512">
    <property type="entry name" value="HisKA"/>
    <property type="match status" value="1"/>
</dbReference>
<keyword evidence="8" id="KW-0418">Kinase</keyword>
<accession>A0AAJ1Q5X2</accession>
<dbReference type="FunFam" id="3.30.565.10:FF:000006">
    <property type="entry name" value="Sensor histidine kinase WalK"/>
    <property type="match status" value="1"/>
</dbReference>
<evidence type="ECO:0000256" key="7">
    <source>
        <dbReference type="ARBA" id="ARBA00022692"/>
    </source>
</evidence>
<proteinExistence type="predicted"/>
<feature type="transmembrane region" description="Helical" evidence="12">
    <location>
        <begin position="20"/>
        <end position="38"/>
    </location>
</feature>
<dbReference type="EC" id="2.7.13.3" evidence="3"/>
<sequence length="497" mass="58027">MKKPTINFLKHPPSLKWKWPILLFVAFMTLSIGSLIAYQRISVNHFHNQVKEVYQERLMDLTQELASLERPINSTNFMDPSLSKRMDLQQRLVRLYVEKNVDVRVYTPEGRLVYESKPYALSYQKTNQVLTDKMIQGKQYLVGNERVISPSSNKHLGSIQMIVSMDRMEELMRGQYRDGRIALIVYVLLSLGLAYIISYYFLKPLSYINNTLDLLEEGTLSEVRLMEPRSNDEWSDLCLHLNRLLDKIDQYVTNQKQFVEDVSHELRTPVAIVEGHLKMLNRWGKEDQTVLEESIAASLQEITRMKDLVQEMLDLSRADHVDVDYKNEMTEVVSTTKQVFNNFVMLYPDFKIFLDAEKSQDPIYVNMFRNHFEQILIILMDNAVKYSTNRKEIHLSLSKGVNKVEIAVQDFGEGMREEDKERVFGRFYRVDKARARNQGGNGLGLSIAKQLVESYRGQIRLESVYGHGSIFYVEFPIMTDQRAIYKNKQAQLEKEIK</sequence>
<dbReference type="InterPro" id="IPR041610">
    <property type="entry name" value="ArlS_N"/>
</dbReference>
<dbReference type="PRINTS" id="PR00344">
    <property type="entry name" value="BCTRLSENSOR"/>
</dbReference>
<evidence type="ECO:0000256" key="5">
    <source>
        <dbReference type="ARBA" id="ARBA00022553"/>
    </source>
</evidence>
<evidence type="ECO:0000259" key="13">
    <source>
        <dbReference type="PROSITE" id="PS50109"/>
    </source>
</evidence>
<evidence type="ECO:0000259" key="14">
    <source>
        <dbReference type="PROSITE" id="PS50885"/>
    </source>
</evidence>
<keyword evidence="5" id="KW-0597">Phosphoprotein</keyword>
<keyword evidence="6" id="KW-0808">Transferase</keyword>
<dbReference type="InterPro" id="IPR003594">
    <property type="entry name" value="HATPase_dom"/>
</dbReference>
<evidence type="ECO:0000256" key="3">
    <source>
        <dbReference type="ARBA" id="ARBA00012438"/>
    </source>
</evidence>
<dbReference type="InterPro" id="IPR004358">
    <property type="entry name" value="Sig_transdc_His_kin-like_C"/>
</dbReference>
<evidence type="ECO:0000256" key="4">
    <source>
        <dbReference type="ARBA" id="ARBA00015735"/>
    </source>
</evidence>
<dbReference type="CDD" id="cd00082">
    <property type="entry name" value="HisKA"/>
    <property type="match status" value="1"/>
</dbReference>
<dbReference type="PANTHER" id="PTHR45528">
    <property type="entry name" value="SENSOR HISTIDINE KINASE CPXA"/>
    <property type="match status" value="1"/>
</dbReference>
<evidence type="ECO:0000256" key="6">
    <source>
        <dbReference type="ARBA" id="ARBA00022679"/>
    </source>
</evidence>
<dbReference type="Gene3D" id="6.10.340.10">
    <property type="match status" value="1"/>
</dbReference>
<keyword evidence="9 12" id="KW-1133">Transmembrane helix</keyword>
<dbReference type="InterPro" id="IPR003661">
    <property type="entry name" value="HisK_dim/P_dom"/>
</dbReference>
<dbReference type="PROSITE" id="PS50885">
    <property type="entry name" value="HAMP"/>
    <property type="match status" value="1"/>
</dbReference>
<evidence type="ECO:0000256" key="9">
    <source>
        <dbReference type="ARBA" id="ARBA00022989"/>
    </source>
</evidence>
<evidence type="ECO:0000256" key="8">
    <source>
        <dbReference type="ARBA" id="ARBA00022777"/>
    </source>
</evidence>
<organism evidence="15 16">
    <name type="scientific">Facklamia hominis</name>
    <dbReference type="NCBI Taxonomy" id="178214"/>
    <lineage>
        <taxon>Bacteria</taxon>
        <taxon>Bacillati</taxon>
        <taxon>Bacillota</taxon>
        <taxon>Bacilli</taxon>
        <taxon>Lactobacillales</taxon>
        <taxon>Aerococcaceae</taxon>
        <taxon>Facklamia</taxon>
    </lineage>
</organism>
<gene>
    <name evidence="15" type="ORF">QP433_03995</name>
</gene>
<dbReference type="AlphaFoldDB" id="A0AAJ1Q5X2"/>
<keyword evidence="15" id="KW-0067">ATP-binding</keyword>
<dbReference type="Gene3D" id="1.10.287.130">
    <property type="match status" value="1"/>
</dbReference>
<dbReference type="Proteomes" id="UP001229251">
    <property type="component" value="Unassembled WGS sequence"/>
</dbReference>